<dbReference type="Gene3D" id="1.20.1090.10">
    <property type="entry name" value="Dehydroquinate synthase-like - alpha domain"/>
    <property type="match status" value="1"/>
</dbReference>
<sequence>MPTTLTLPLTIITGAGASESVGKQAKRLGATSALIVTDPGIAKIGYADKIARNLNDAGIASSCFSDVTPDPTLQNVRDGLKQYADEACDVIVSIGGGSAIDCGKGIAVKLTNDGDFADYMGVDKIPNPGAPLIAIPTTGGTGSEVSKVTVITDDLRSVKMMLSSPCLLAHVALVDPMLSLTTPPHLTAAVGVDALTHAIEAYISKRAQPITDALALKAIEMISGSLRQAWADGENIPARTDMMIGASIAGMAFSNSSVALVHGMSRPIGAYFHIHHGLSNSVLLRDVMEFSVVGAPARFADIASAMGEPIDGLSPMEQADAAVDAVERLVTDIQMPRLGEIGIDREKFEDVIEQMARDAIASGSPANNPRQATAEEIVALYRQCF</sequence>
<dbReference type="PANTHER" id="PTHR11496">
    <property type="entry name" value="ALCOHOL DEHYDROGENASE"/>
    <property type="match status" value="1"/>
</dbReference>
<dbReference type="PANTHER" id="PTHR11496:SF102">
    <property type="entry name" value="ALCOHOL DEHYDROGENASE 4"/>
    <property type="match status" value="1"/>
</dbReference>
<dbReference type="InterPro" id="IPR001670">
    <property type="entry name" value="ADH_Fe/GldA"/>
</dbReference>
<dbReference type="Proteomes" id="UP001174909">
    <property type="component" value="Unassembled WGS sequence"/>
</dbReference>
<proteinExistence type="inferred from homology"/>
<feature type="domain" description="Alcohol dehydrogenase iron-type/glycerol dehydrogenase GldA" evidence="5">
    <location>
        <begin position="9"/>
        <end position="176"/>
    </location>
</feature>
<evidence type="ECO:0000256" key="1">
    <source>
        <dbReference type="ARBA" id="ARBA00007358"/>
    </source>
</evidence>
<dbReference type="GO" id="GO:0046872">
    <property type="term" value="F:metal ion binding"/>
    <property type="evidence" value="ECO:0007669"/>
    <property type="project" value="InterPro"/>
</dbReference>
<accession>A0AA35WPJ2</accession>
<dbReference type="FunFam" id="3.40.50.1970:FF:000003">
    <property type="entry name" value="Alcohol dehydrogenase, iron-containing"/>
    <property type="match status" value="1"/>
</dbReference>
<dbReference type="Pfam" id="PF25137">
    <property type="entry name" value="ADH_Fe_C"/>
    <property type="match status" value="1"/>
</dbReference>
<dbReference type="GO" id="GO:0004022">
    <property type="term" value="F:alcohol dehydrogenase (NAD+) activity"/>
    <property type="evidence" value="ECO:0007669"/>
    <property type="project" value="TreeGrafter"/>
</dbReference>
<evidence type="ECO:0000256" key="3">
    <source>
        <dbReference type="ARBA" id="ARBA00074847"/>
    </source>
</evidence>
<dbReference type="InterPro" id="IPR056798">
    <property type="entry name" value="ADH_Fe_C"/>
</dbReference>
<evidence type="ECO:0000259" key="6">
    <source>
        <dbReference type="Pfam" id="PF25137"/>
    </source>
</evidence>
<dbReference type="Pfam" id="PF00465">
    <property type="entry name" value="Fe-ADH"/>
    <property type="match status" value="1"/>
</dbReference>
<dbReference type="CDD" id="cd08194">
    <property type="entry name" value="Fe-ADH-like"/>
    <property type="match status" value="1"/>
</dbReference>
<evidence type="ECO:0000256" key="2">
    <source>
        <dbReference type="ARBA" id="ARBA00023002"/>
    </source>
</evidence>
<evidence type="ECO:0000259" key="5">
    <source>
        <dbReference type="Pfam" id="PF00465"/>
    </source>
</evidence>
<comment type="similarity">
    <text evidence="1">Belongs to the iron-containing alcohol dehydrogenase family.</text>
</comment>
<dbReference type="Gene3D" id="3.40.50.1970">
    <property type="match status" value="1"/>
</dbReference>
<organism evidence="7 8">
    <name type="scientific">Geodia barretti</name>
    <name type="common">Barrett's horny sponge</name>
    <dbReference type="NCBI Taxonomy" id="519541"/>
    <lineage>
        <taxon>Eukaryota</taxon>
        <taxon>Metazoa</taxon>
        <taxon>Porifera</taxon>
        <taxon>Demospongiae</taxon>
        <taxon>Heteroscleromorpha</taxon>
        <taxon>Tetractinellida</taxon>
        <taxon>Astrophorina</taxon>
        <taxon>Geodiidae</taxon>
        <taxon>Geodia</taxon>
    </lineage>
</organism>
<feature type="domain" description="Fe-containing alcohol dehydrogenase-like C-terminal" evidence="6">
    <location>
        <begin position="187"/>
        <end position="383"/>
    </location>
</feature>
<dbReference type="AlphaFoldDB" id="A0AA35WPJ2"/>
<reference evidence="7" key="1">
    <citation type="submission" date="2023-03" db="EMBL/GenBank/DDBJ databases">
        <authorList>
            <person name="Steffen K."/>
            <person name="Cardenas P."/>
        </authorList>
    </citation>
    <scope>NUCLEOTIDE SEQUENCE</scope>
</reference>
<dbReference type="InterPro" id="IPR039697">
    <property type="entry name" value="Alcohol_dehydrogenase_Fe"/>
</dbReference>
<dbReference type="FunFam" id="1.20.1090.10:FF:000001">
    <property type="entry name" value="Aldehyde-alcohol dehydrogenase"/>
    <property type="match status" value="1"/>
</dbReference>
<dbReference type="GO" id="GO:0006113">
    <property type="term" value="P:fermentation"/>
    <property type="evidence" value="ECO:0007669"/>
    <property type="project" value="UniProtKB-ARBA"/>
</dbReference>
<protein>
    <recommendedName>
        <fullName evidence="3">Alcohol dehydrogenase 4</fullName>
    </recommendedName>
    <alternativeName>
        <fullName evidence="4">Alcohol dehydrogenase IV</fullName>
    </alternativeName>
</protein>
<gene>
    <name evidence="7" type="ORF">GBAR_LOCUS12904</name>
</gene>
<dbReference type="EMBL" id="CASHTH010001921">
    <property type="protein sequence ID" value="CAI8021910.1"/>
    <property type="molecule type" value="Genomic_DNA"/>
</dbReference>
<keyword evidence="2" id="KW-0560">Oxidoreductase</keyword>
<evidence type="ECO:0000256" key="4">
    <source>
        <dbReference type="ARBA" id="ARBA00076695"/>
    </source>
</evidence>
<keyword evidence="8" id="KW-1185">Reference proteome</keyword>
<comment type="caution">
    <text evidence="7">The sequence shown here is derived from an EMBL/GenBank/DDBJ whole genome shotgun (WGS) entry which is preliminary data.</text>
</comment>
<name>A0AA35WPJ2_GEOBA</name>
<dbReference type="SUPFAM" id="SSF56796">
    <property type="entry name" value="Dehydroquinate synthase-like"/>
    <property type="match status" value="1"/>
</dbReference>
<evidence type="ECO:0000313" key="8">
    <source>
        <dbReference type="Proteomes" id="UP001174909"/>
    </source>
</evidence>
<evidence type="ECO:0000313" key="7">
    <source>
        <dbReference type="EMBL" id="CAI8021910.1"/>
    </source>
</evidence>